<feature type="domain" description="Copper amine oxidase N3-terminal" evidence="11">
    <location>
        <begin position="109"/>
        <end position="205"/>
    </location>
</feature>
<reference evidence="12 13" key="1">
    <citation type="submission" date="2016-02" db="EMBL/GenBank/DDBJ databases">
        <title>Genome sequencing of a beta-galactosidase producing bacteria Rhizobium sp. 59.</title>
        <authorList>
            <person name="Wang D."/>
            <person name="Kot W."/>
            <person name="Qin Y."/>
            <person name="Hansen L."/>
            <person name="Naqvi K."/>
            <person name="Rensing C."/>
        </authorList>
    </citation>
    <scope>NUCLEOTIDE SEQUENCE [LARGE SCALE GENOMIC DNA]</scope>
    <source>
        <strain evidence="12 13">59</strain>
    </source>
</reference>
<comment type="caution">
    <text evidence="12">The sequence shown here is derived from an EMBL/GenBank/DDBJ whole genome shotgun (WGS) entry which is preliminary data.</text>
</comment>
<dbReference type="InterPro" id="IPR049948">
    <property type="entry name" value="Cu_Am_ox_TPQ-bd"/>
</dbReference>
<dbReference type="Pfam" id="PF01179">
    <property type="entry name" value="Cu_amine_oxid"/>
    <property type="match status" value="1"/>
</dbReference>
<dbReference type="InterPro" id="IPR000269">
    <property type="entry name" value="Cu_amine_oxidase"/>
</dbReference>
<keyword evidence="2 8" id="KW-0479">Metal-binding</keyword>
<dbReference type="Gene3D" id="3.10.450.40">
    <property type="match status" value="2"/>
</dbReference>
<gene>
    <name evidence="12" type="ORF">AX760_03675</name>
</gene>
<evidence type="ECO:0000259" key="11">
    <source>
        <dbReference type="Pfam" id="PF02728"/>
    </source>
</evidence>
<evidence type="ECO:0000256" key="8">
    <source>
        <dbReference type="RuleBase" id="RU000672"/>
    </source>
</evidence>
<organism evidence="12 13">
    <name type="scientific">Pararhizobium antarcticum</name>
    <dbReference type="NCBI Taxonomy" id="1798805"/>
    <lineage>
        <taxon>Bacteria</taxon>
        <taxon>Pseudomonadati</taxon>
        <taxon>Pseudomonadota</taxon>
        <taxon>Alphaproteobacteria</taxon>
        <taxon>Hyphomicrobiales</taxon>
        <taxon>Rhizobiaceae</taxon>
        <taxon>Rhizobium/Agrobacterium group</taxon>
        <taxon>Pararhizobium</taxon>
    </lineage>
</organism>
<evidence type="ECO:0000259" key="10">
    <source>
        <dbReference type="Pfam" id="PF02727"/>
    </source>
</evidence>
<comment type="cofactor">
    <cofactor evidence="8">
        <name>Cu cation</name>
        <dbReference type="ChEBI" id="CHEBI:23378"/>
    </cofactor>
    <text evidence="8">Contains 1 topaquinone per subunit.</text>
</comment>
<evidence type="ECO:0000256" key="6">
    <source>
        <dbReference type="PIRSR" id="PIRSR600269-50"/>
    </source>
</evidence>
<keyword evidence="4 8" id="KW-0560">Oxidoreductase</keyword>
<dbReference type="GO" id="GO:0005507">
    <property type="term" value="F:copper ion binding"/>
    <property type="evidence" value="ECO:0007669"/>
    <property type="project" value="InterPro"/>
</dbReference>
<comment type="PTM">
    <text evidence="7 8">Topaquinone (TPQ) is generated by copper-dependent autoxidation of a specific tyrosyl residue.</text>
</comment>
<dbReference type="EC" id="1.4.3.-" evidence="8"/>
<evidence type="ECO:0000313" key="13">
    <source>
        <dbReference type="Proteomes" id="UP000182661"/>
    </source>
</evidence>
<keyword evidence="5 8" id="KW-0186">Copper</keyword>
<dbReference type="PANTHER" id="PTHR10638:SF41">
    <property type="entry name" value="AMINE OXIDASE"/>
    <property type="match status" value="1"/>
</dbReference>
<sequence>MNERPHISLSQQASPTFGHPLDPLTAEELVKAASILRTHFDFGPALLFETIELLEPAKDVVRAFAAGMPIERRARFTVHKRGSTGLWRGRLDLGTGTITKVEFLADARPMISPEEFMMIEDVAKADPRFQEAIRRRGIENMAYVCVDPWSAGNFSVPGEENKRLAHTFVWLRMSDLDNYYAHPVEGLNVVVDVDKLEVLRVDDHSAASGTFVPVPETLINYDAELLTDFRKPLKPLDVVQSEGPSFTLEGNKLTWDNWDVRISFNGREGLVLQQVGYTVDGLRRPILYRVSMAEMVVPYGNPDGVHYRKNVFDSGEYGFGKLVNSLALGCDCLGHIHYMDVVLPDMMGNPRLIPSAICIHEEDAGLAWKHFDFRSERTETRRMRRLVVSSITTVGNYEYCCYWYLFQDGTIEFEMKATGVINTTACIPGTEQKYGTEVAPGLVGHIHQHVFCMRLDMEVDGPDNTVVECDTVAPPMGPENPMGNAFYLEQTPLTSELKARRRVDFEKSRYWKITNPNVRNWVGKPTAYKLETPSAIPAYTHPDGPSGRRGGFVYNHLWVTPYDPEERFPAGEYMNHSTGAEGLPAWTEKDRPTDNTDIVVWHSFGLHHIPRVEDHPVQPCVLCGFKLMPVGFFNGNPLINLPPETNKASKSNTQGSSCCHS</sequence>
<dbReference type="SUPFAM" id="SSF49998">
    <property type="entry name" value="Amine oxidase catalytic domain"/>
    <property type="match status" value="1"/>
</dbReference>
<dbReference type="Proteomes" id="UP000182661">
    <property type="component" value="Unassembled WGS sequence"/>
</dbReference>
<keyword evidence="3 6" id="KW-0801">TPQ</keyword>
<feature type="active site" description="Proton acceptor" evidence="6">
    <location>
        <position position="313"/>
    </location>
</feature>
<proteinExistence type="inferred from homology"/>
<evidence type="ECO:0000256" key="2">
    <source>
        <dbReference type="ARBA" id="ARBA00022723"/>
    </source>
</evidence>
<dbReference type="Pfam" id="PF02728">
    <property type="entry name" value="Cu_amine_oxidN3"/>
    <property type="match status" value="1"/>
</dbReference>
<feature type="domain" description="Copper amine oxidase catalytic" evidence="9">
    <location>
        <begin position="237"/>
        <end position="638"/>
    </location>
</feature>
<protein>
    <recommendedName>
        <fullName evidence="8">Amine oxidase</fullName>
        <ecNumber evidence="8">1.4.3.-</ecNumber>
    </recommendedName>
</protein>
<evidence type="ECO:0000259" key="9">
    <source>
        <dbReference type="Pfam" id="PF01179"/>
    </source>
</evidence>
<dbReference type="NCBIfam" id="NF008559">
    <property type="entry name" value="PRK11504.1"/>
    <property type="match status" value="1"/>
</dbReference>
<evidence type="ECO:0000256" key="4">
    <source>
        <dbReference type="ARBA" id="ARBA00023002"/>
    </source>
</evidence>
<evidence type="ECO:0000313" key="12">
    <source>
        <dbReference type="EMBL" id="OJF94944.1"/>
    </source>
</evidence>
<name>A0A657LRB2_9HYPH</name>
<feature type="domain" description="Copper amine oxidase N2-terminal" evidence="10">
    <location>
        <begin position="19"/>
        <end position="78"/>
    </location>
</feature>
<dbReference type="GO" id="GO:0009308">
    <property type="term" value="P:amine metabolic process"/>
    <property type="evidence" value="ECO:0007669"/>
    <property type="project" value="UniProtKB-UniRule"/>
</dbReference>
<evidence type="ECO:0000256" key="3">
    <source>
        <dbReference type="ARBA" id="ARBA00022772"/>
    </source>
</evidence>
<evidence type="ECO:0000256" key="7">
    <source>
        <dbReference type="PIRSR" id="PIRSR600269-51"/>
    </source>
</evidence>
<dbReference type="OrthoDB" id="9772590at2"/>
<dbReference type="InterPro" id="IPR015800">
    <property type="entry name" value="Cu_amine_oxidase_N2"/>
</dbReference>
<keyword evidence="13" id="KW-1185">Reference proteome</keyword>
<feature type="modified residue" description="2',4',5'-topaquinone" evidence="7">
    <location>
        <position position="397"/>
    </location>
</feature>
<dbReference type="RefSeq" id="WP_071833845.1">
    <property type="nucleotide sequence ID" value="NZ_LSRP01000096.1"/>
</dbReference>
<dbReference type="Pfam" id="PF02727">
    <property type="entry name" value="Cu_amine_oxidN2"/>
    <property type="match status" value="1"/>
</dbReference>
<dbReference type="InterPro" id="IPR016182">
    <property type="entry name" value="Cu_amine_oxidase_N-reg"/>
</dbReference>
<dbReference type="PANTHER" id="PTHR10638">
    <property type="entry name" value="COPPER AMINE OXIDASE"/>
    <property type="match status" value="1"/>
</dbReference>
<dbReference type="EMBL" id="LSRP01000096">
    <property type="protein sequence ID" value="OJF94944.1"/>
    <property type="molecule type" value="Genomic_DNA"/>
</dbReference>
<dbReference type="GO" id="GO:0048038">
    <property type="term" value="F:quinone binding"/>
    <property type="evidence" value="ECO:0007669"/>
    <property type="project" value="InterPro"/>
</dbReference>
<comment type="similarity">
    <text evidence="1 8">Belongs to the copper/topaquinone oxidase family.</text>
</comment>
<dbReference type="AlphaFoldDB" id="A0A657LRB2"/>
<evidence type="ECO:0000256" key="5">
    <source>
        <dbReference type="ARBA" id="ARBA00023008"/>
    </source>
</evidence>
<feature type="active site" description="Schiff-base intermediate with substrate; via topaquinone" evidence="6">
    <location>
        <position position="397"/>
    </location>
</feature>
<accession>A0A657LRB2</accession>
<dbReference type="GO" id="GO:0008131">
    <property type="term" value="F:primary methylamine oxidase activity"/>
    <property type="evidence" value="ECO:0007669"/>
    <property type="project" value="InterPro"/>
</dbReference>
<dbReference type="InterPro" id="IPR015802">
    <property type="entry name" value="Cu_amine_oxidase_N3"/>
</dbReference>
<evidence type="ECO:0000256" key="1">
    <source>
        <dbReference type="ARBA" id="ARBA00007983"/>
    </source>
</evidence>
<dbReference type="PROSITE" id="PS01164">
    <property type="entry name" value="COPPER_AMINE_OXID_1"/>
    <property type="match status" value="1"/>
</dbReference>
<dbReference type="InterPro" id="IPR036460">
    <property type="entry name" value="Cu_amine_oxidase_C_sf"/>
</dbReference>
<dbReference type="Gene3D" id="2.70.98.20">
    <property type="entry name" value="Copper amine oxidase, catalytic domain"/>
    <property type="match status" value="1"/>
</dbReference>
<dbReference type="InterPro" id="IPR015798">
    <property type="entry name" value="Cu_amine_oxidase_C"/>
</dbReference>
<dbReference type="SUPFAM" id="SSF54416">
    <property type="entry name" value="Amine oxidase N-terminal region"/>
    <property type="match status" value="2"/>
</dbReference>